<evidence type="ECO:0000256" key="3">
    <source>
        <dbReference type="ARBA" id="ARBA00023163"/>
    </source>
</evidence>
<dbReference type="PROSITE" id="PS50949">
    <property type="entry name" value="HTH_GNTR"/>
    <property type="match status" value="1"/>
</dbReference>
<dbReference type="AlphaFoldDB" id="A0A2T2X537"/>
<evidence type="ECO:0000313" key="5">
    <source>
        <dbReference type="EMBL" id="PSR29623.1"/>
    </source>
</evidence>
<dbReference type="Gene3D" id="1.20.120.530">
    <property type="entry name" value="GntR ligand-binding domain-like"/>
    <property type="match status" value="1"/>
</dbReference>
<feature type="domain" description="HTH gntR-type" evidence="4">
    <location>
        <begin position="65"/>
        <end position="132"/>
    </location>
</feature>
<dbReference type="InterPro" id="IPR011711">
    <property type="entry name" value="GntR_C"/>
</dbReference>
<dbReference type="PANTHER" id="PTHR43537:SF5">
    <property type="entry name" value="UXU OPERON TRANSCRIPTIONAL REGULATOR"/>
    <property type="match status" value="1"/>
</dbReference>
<dbReference type="Pfam" id="PF00392">
    <property type="entry name" value="GntR"/>
    <property type="match status" value="1"/>
</dbReference>
<dbReference type="SMART" id="SM00345">
    <property type="entry name" value="HTH_GNTR"/>
    <property type="match status" value="1"/>
</dbReference>
<evidence type="ECO:0000256" key="1">
    <source>
        <dbReference type="ARBA" id="ARBA00023015"/>
    </source>
</evidence>
<protein>
    <submittedName>
        <fullName evidence="5">GntR family transcriptional regulator</fullName>
    </submittedName>
</protein>
<proteinExistence type="predicted"/>
<dbReference type="CDD" id="cd07377">
    <property type="entry name" value="WHTH_GntR"/>
    <property type="match status" value="1"/>
</dbReference>
<dbReference type="InterPro" id="IPR000524">
    <property type="entry name" value="Tscrpt_reg_HTH_GntR"/>
</dbReference>
<evidence type="ECO:0000313" key="6">
    <source>
        <dbReference type="Proteomes" id="UP000242699"/>
    </source>
</evidence>
<comment type="caution">
    <text evidence="5">The sequence shown here is derived from an EMBL/GenBank/DDBJ whole genome shotgun (WGS) entry which is preliminary data.</text>
</comment>
<dbReference type="EMBL" id="PXYT01000015">
    <property type="protein sequence ID" value="PSR29623.1"/>
    <property type="molecule type" value="Genomic_DNA"/>
</dbReference>
<sequence>MGVPMPLIARWPRNNAGLCQPLLLIDRAGGRWLVLRYMMAGRLSKHETIEEEAMIGGVRLREEKRSLGEQAYLSLREAIVTLRLKPGQMVYESELAELLDMSRTPIREAIRTLVVDDLIEVLPQRGMKVSLISTTKVEEARVIREVLEIASLKGGIDRWKNFSDTHDELAAVVESCLAWQKRAAARGDIKDFLDADEAFHRAIVMVGKNRTLQSVVGQMRAHLNRVRVLSVGKLENFDVLLDEHNALYQNIKKGDQSEALSILMHHLRRLVTDMPLVQAAYPDYFTS</sequence>
<dbReference type="SUPFAM" id="SSF48008">
    <property type="entry name" value="GntR ligand-binding domain-like"/>
    <property type="match status" value="1"/>
</dbReference>
<dbReference type="Pfam" id="PF07729">
    <property type="entry name" value="FCD"/>
    <property type="match status" value="1"/>
</dbReference>
<dbReference type="InterPro" id="IPR008920">
    <property type="entry name" value="TF_FadR/GntR_C"/>
</dbReference>
<keyword evidence="1" id="KW-0805">Transcription regulation</keyword>
<keyword evidence="3" id="KW-0804">Transcription</keyword>
<dbReference type="Gene3D" id="1.10.10.10">
    <property type="entry name" value="Winged helix-like DNA-binding domain superfamily/Winged helix DNA-binding domain"/>
    <property type="match status" value="1"/>
</dbReference>
<evidence type="ECO:0000259" key="4">
    <source>
        <dbReference type="PROSITE" id="PS50949"/>
    </source>
</evidence>
<reference evidence="5 6" key="1">
    <citation type="journal article" date="2014" name="BMC Genomics">
        <title>Comparison of environmental and isolate Sulfobacillus genomes reveals diverse carbon, sulfur, nitrogen, and hydrogen metabolisms.</title>
        <authorList>
            <person name="Justice N.B."/>
            <person name="Norman A."/>
            <person name="Brown C.T."/>
            <person name="Singh A."/>
            <person name="Thomas B.C."/>
            <person name="Banfield J.F."/>
        </authorList>
    </citation>
    <scope>NUCLEOTIDE SEQUENCE [LARGE SCALE GENOMIC DNA]</scope>
    <source>
        <strain evidence="5">AMDSBA1</strain>
    </source>
</reference>
<dbReference type="InterPro" id="IPR036388">
    <property type="entry name" value="WH-like_DNA-bd_sf"/>
</dbReference>
<organism evidence="5 6">
    <name type="scientific">Sulfobacillus benefaciens</name>
    <dbReference type="NCBI Taxonomy" id="453960"/>
    <lineage>
        <taxon>Bacteria</taxon>
        <taxon>Bacillati</taxon>
        <taxon>Bacillota</taxon>
        <taxon>Clostridia</taxon>
        <taxon>Eubacteriales</taxon>
        <taxon>Clostridiales Family XVII. Incertae Sedis</taxon>
        <taxon>Sulfobacillus</taxon>
    </lineage>
</organism>
<evidence type="ECO:0000256" key="2">
    <source>
        <dbReference type="ARBA" id="ARBA00023125"/>
    </source>
</evidence>
<name>A0A2T2X537_9FIRM</name>
<keyword evidence="2" id="KW-0238">DNA-binding</keyword>
<accession>A0A2T2X537</accession>
<dbReference type="GO" id="GO:0003677">
    <property type="term" value="F:DNA binding"/>
    <property type="evidence" value="ECO:0007669"/>
    <property type="project" value="UniProtKB-KW"/>
</dbReference>
<dbReference type="SUPFAM" id="SSF46785">
    <property type="entry name" value="Winged helix' DNA-binding domain"/>
    <property type="match status" value="1"/>
</dbReference>
<dbReference type="PANTHER" id="PTHR43537">
    <property type="entry name" value="TRANSCRIPTIONAL REGULATOR, GNTR FAMILY"/>
    <property type="match status" value="1"/>
</dbReference>
<dbReference type="GO" id="GO:0003700">
    <property type="term" value="F:DNA-binding transcription factor activity"/>
    <property type="evidence" value="ECO:0007669"/>
    <property type="project" value="InterPro"/>
</dbReference>
<dbReference type="InterPro" id="IPR036390">
    <property type="entry name" value="WH_DNA-bd_sf"/>
</dbReference>
<dbReference type="SMART" id="SM00895">
    <property type="entry name" value="FCD"/>
    <property type="match status" value="1"/>
</dbReference>
<dbReference type="Proteomes" id="UP000242699">
    <property type="component" value="Unassembled WGS sequence"/>
</dbReference>
<gene>
    <name evidence="5" type="ORF">C7B43_08175</name>
</gene>